<dbReference type="AlphaFoldDB" id="A0A8S0XIP8"/>
<evidence type="ECO:0000313" key="1">
    <source>
        <dbReference type="EMBL" id="CAA9892623.1"/>
    </source>
</evidence>
<reference evidence="1 2" key="1">
    <citation type="submission" date="2020-02" db="EMBL/GenBank/DDBJ databases">
        <authorList>
            <person name="Hogendoorn C."/>
        </authorList>
    </citation>
    <scope>NUCLEOTIDE SEQUENCE [LARGE SCALE GENOMIC DNA]</scope>
    <source>
        <strain evidence="1">METHB21</strain>
    </source>
</reference>
<comment type="caution">
    <text evidence="1">The sequence shown here is derived from an EMBL/GenBank/DDBJ whole genome shotgun (WGS) entry which is preliminary data.</text>
</comment>
<name>A0A8S0XIP8_9GAMM</name>
<dbReference type="EMBL" id="CADCXN010000109">
    <property type="protein sequence ID" value="CAA9892623.1"/>
    <property type="molecule type" value="Genomic_DNA"/>
</dbReference>
<dbReference type="Proteomes" id="UP000494216">
    <property type="component" value="Unassembled WGS sequence"/>
</dbReference>
<sequence length="53" mass="6275">MTARRMNKVVIIDIDTYMGIGFSVNFEENQITGMKIIFRYLRQGSRHLLNRAR</sequence>
<gene>
    <name evidence="1" type="ORF">METHB2_760005</name>
</gene>
<organism evidence="1 2">
    <name type="scientific">Candidatus Methylobacter favarea</name>
    <dbReference type="NCBI Taxonomy" id="2707345"/>
    <lineage>
        <taxon>Bacteria</taxon>
        <taxon>Pseudomonadati</taxon>
        <taxon>Pseudomonadota</taxon>
        <taxon>Gammaproteobacteria</taxon>
        <taxon>Methylococcales</taxon>
        <taxon>Methylococcaceae</taxon>
        <taxon>Methylobacter</taxon>
    </lineage>
</organism>
<evidence type="ECO:0000313" key="2">
    <source>
        <dbReference type="Proteomes" id="UP000494216"/>
    </source>
</evidence>
<keyword evidence="2" id="KW-1185">Reference proteome</keyword>
<proteinExistence type="predicted"/>
<accession>A0A8S0XIP8</accession>
<protein>
    <submittedName>
        <fullName evidence="1">Uncharacterized protein</fullName>
    </submittedName>
</protein>